<keyword evidence="7" id="KW-1185">Reference proteome</keyword>
<keyword evidence="6" id="KW-0808">Transferase</keyword>
<dbReference type="RefSeq" id="WP_046497093.1">
    <property type="nucleotide sequence ID" value="NZ_CGIH01000026.1"/>
</dbReference>
<dbReference type="Gene3D" id="3.30.470.10">
    <property type="match status" value="1"/>
</dbReference>
<protein>
    <submittedName>
        <fullName evidence="6">Aminotransferase, class IV</fullName>
    </submittedName>
</protein>
<dbReference type="PROSITE" id="PS00770">
    <property type="entry name" value="AA_TRANSFER_CLASS_4"/>
    <property type="match status" value="1"/>
</dbReference>
<organism evidence="6 7">
    <name type="scientific">Syntrophomonas zehnderi OL-4</name>
    <dbReference type="NCBI Taxonomy" id="690567"/>
    <lineage>
        <taxon>Bacteria</taxon>
        <taxon>Bacillati</taxon>
        <taxon>Bacillota</taxon>
        <taxon>Clostridia</taxon>
        <taxon>Eubacteriales</taxon>
        <taxon>Syntrophomonadaceae</taxon>
        <taxon>Syntrophomonas</taxon>
    </lineage>
</organism>
<dbReference type="Gene3D" id="3.20.10.10">
    <property type="entry name" value="D-amino Acid Aminotransferase, subunit A, domain 2"/>
    <property type="match status" value="1"/>
</dbReference>
<keyword evidence="6" id="KW-0032">Aminotransferase</keyword>
<evidence type="ECO:0000256" key="4">
    <source>
        <dbReference type="RuleBase" id="RU004106"/>
    </source>
</evidence>
<dbReference type="SUPFAM" id="SSF56752">
    <property type="entry name" value="D-aminoacid aminotransferase-like PLP-dependent enzymes"/>
    <property type="match status" value="1"/>
</dbReference>
<dbReference type="STRING" id="690567.1455"/>
<comment type="similarity">
    <text evidence="2 4">Belongs to the class-IV pyridoxal-phosphate-dependent aminotransferase family.</text>
</comment>
<gene>
    <name evidence="6" type="ORF">1455</name>
</gene>
<dbReference type="InterPro" id="IPR018300">
    <property type="entry name" value="Aminotrans_IV_CS"/>
</dbReference>
<accession>A0A0E4C8P0</accession>
<evidence type="ECO:0000256" key="3">
    <source>
        <dbReference type="ARBA" id="ARBA00022898"/>
    </source>
</evidence>
<dbReference type="GO" id="GO:0046394">
    <property type="term" value="P:carboxylic acid biosynthetic process"/>
    <property type="evidence" value="ECO:0007669"/>
    <property type="project" value="UniProtKB-ARBA"/>
</dbReference>
<dbReference type="InterPro" id="IPR043131">
    <property type="entry name" value="BCAT-like_N"/>
</dbReference>
<evidence type="ECO:0000256" key="1">
    <source>
        <dbReference type="ARBA" id="ARBA00001933"/>
    </source>
</evidence>
<dbReference type="EMBL" id="CGIH01000026">
    <property type="protein sequence ID" value="CFX56742.1"/>
    <property type="molecule type" value="Genomic_DNA"/>
</dbReference>
<dbReference type="CDD" id="cd00449">
    <property type="entry name" value="PLPDE_IV"/>
    <property type="match status" value="1"/>
</dbReference>
<dbReference type="GO" id="GO:0005829">
    <property type="term" value="C:cytosol"/>
    <property type="evidence" value="ECO:0007669"/>
    <property type="project" value="TreeGrafter"/>
</dbReference>
<dbReference type="InterPro" id="IPR001544">
    <property type="entry name" value="Aminotrans_IV"/>
</dbReference>
<name>A0A0E4C8P0_9FIRM</name>
<reference evidence="6 7" key="1">
    <citation type="submission" date="2015-03" db="EMBL/GenBank/DDBJ databases">
        <authorList>
            <person name="Murphy D."/>
        </authorList>
    </citation>
    <scope>NUCLEOTIDE SEQUENCE [LARGE SCALE GENOMIC DNA]</scope>
    <source>
        <strain evidence="6 7">OL-4</strain>
    </source>
</reference>
<dbReference type="PANTHER" id="PTHR42743:SF11">
    <property type="entry name" value="AMINODEOXYCHORISMATE LYASE"/>
    <property type="match status" value="1"/>
</dbReference>
<evidence type="ECO:0000256" key="2">
    <source>
        <dbReference type="ARBA" id="ARBA00009320"/>
    </source>
</evidence>
<dbReference type="InterPro" id="IPR050571">
    <property type="entry name" value="Class-IV_PLP-Dep_Aminotrnsfr"/>
</dbReference>
<dbReference type="InterPro" id="IPR036038">
    <property type="entry name" value="Aminotransferase-like"/>
</dbReference>
<dbReference type="GO" id="GO:0008652">
    <property type="term" value="P:amino acid biosynthetic process"/>
    <property type="evidence" value="ECO:0007669"/>
    <property type="project" value="UniProtKB-ARBA"/>
</dbReference>
<dbReference type="GO" id="GO:0008483">
    <property type="term" value="F:transaminase activity"/>
    <property type="evidence" value="ECO:0007669"/>
    <property type="project" value="UniProtKB-KW"/>
</dbReference>
<dbReference type="Proteomes" id="UP000045545">
    <property type="component" value="Unassembled WGS sequence"/>
</dbReference>
<keyword evidence="3 5" id="KW-0663">Pyridoxal phosphate</keyword>
<dbReference type="OrthoDB" id="9805628at2"/>
<sequence length="279" mass="31444">MEAIIERHFVKNDEILPATSFVSEIFNEGYSLYEVLKVISGVPLFMEEHINRLVASAARTNHELIQSPAKIKTHINDLIHACQTDTGNIKFVVNYPHETDKKADFYAFFIPYHYPSAADYSNGVVTITHNAERTNPHAKVINRAFTSKIKQIIEQHNAFEALLLDNNGFVTEGSRSNIFMVQENTVITAPLQNVLPGITRGCVIDLCEKLGLTVIERKIHLDELTHMEALFLTGTSPNVLPINKVDHLKFDSAAHPAVQKIMQAYDNLIQTYINNYLGK</sequence>
<proteinExistence type="inferred from homology"/>
<evidence type="ECO:0000313" key="6">
    <source>
        <dbReference type="EMBL" id="CFX56742.1"/>
    </source>
</evidence>
<dbReference type="PANTHER" id="PTHR42743">
    <property type="entry name" value="AMINO-ACID AMINOTRANSFERASE"/>
    <property type="match status" value="1"/>
</dbReference>
<evidence type="ECO:0000256" key="5">
    <source>
        <dbReference type="RuleBase" id="RU004516"/>
    </source>
</evidence>
<comment type="cofactor">
    <cofactor evidence="1 5">
        <name>pyridoxal 5'-phosphate</name>
        <dbReference type="ChEBI" id="CHEBI:597326"/>
    </cofactor>
</comment>
<dbReference type="InterPro" id="IPR043132">
    <property type="entry name" value="BCAT-like_C"/>
</dbReference>
<dbReference type="Pfam" id="PF01063">
    <property type="entry name" value="Aminotran_4"/>
    <property type="match status" value="1"/>
</dbReference>
<dbReference type="AlphaFoldDB" id="A0A0E4C8P0"/>
<evidence type="ECO:0000313" key="7">
    <source>
        <dbReference type="Proteomes" id="UP000045545"/>
    </source>
</evidence>
<dbReference type="FunFam" id="3.20.10.10:FF:000002">
    <property type="entry name" value="D-alanine aminotransferase"/>
    <property type="match status" value="1"/>
</dbReference>